<dbReference type="SUPFAM" id="SSF51445">
    <property type="entry name" value="(Trans)glycosidases"/>
    <property type="match status" value="1"/>
</dbReference>
<comment type="caution">
    <text evidence="2">The sequence shown here is derived from an EMBL/GenBank/DDBJ whole genome shotgun (WGS) entry which is preliminary data.</text>
</comment>
<name>A0A2M6ITW5_9BACT</name>
<dbReference type="InterPro" id="IPR011583">
    <property type="entry name" value="Chitinase_II/V-like_cat"/>
</dbReference>
<reference evidence="2 3" key="1">
    <citation type="submission" date="2017-09" db="EMBL/GenBank/DDBJ databases">
        <title>Depth-based differentiation of microbial function through sediment-hosted aquifers and enrichment of novel symbionts in the deep terrestrial subsurface.</title>
        <authorList>
            <person name="Probst A.J."/>
            <person name="Ladd B."/>
            <person name="Jarett J.K."/>
            <person name="Geller-Mcgrath D.E."/>
            <person name="Sieber C.M."/>
            <person name="Emerson J.B."/>
            <person name="Anantharaman K."/>
            <person name="Thomas B.C."/>
            <person name="Malmstrom R."/>
            <person name="Stieglmeier M."/>
            <person name="Klingl A."/>
            <person name="Woyke T."/>
            <person name="Ryan C.M."/>
            <person name="Banfield J.F."/>
        </authorList>
    </citation>
    <scope>NUCLEOTIDE SEQUENCE [LARGE SCALE GENOMIC DNA]</scope>
    <source>
        <strain evidence="2">CG11_big_fil_rev_8_21_14_0_20_36_8</strain>
    </source>
</reference>
<dbReference type="InterPro" id="IPR017853">
    <property type="entry name" value="GH"/>
</dbReference>
<dbReference type="AlphaFoldDB" id="A0A2M6ITW5"/>
<dbReference type="InterPro" id="IPR001223">
    <property type="entry name" value="Glyco_hydro18_cat"/>
</dbReference>
<organism evidence="2 3">
    <name type="scientific">Candidatus Roizmanbacteria bacterium CG11_big_fil_rev_8_21_14_0_20_36_8</name>
    <dbReference type="NCBI Taxonomy" id="1974856"/>
    <lineage>
        <taxon>Bacteria</taxon>
        <taxon>Candidatus Roizmaniibacteriota</taxon>
    </lineage>
</organism>
<dbReference type="PROSITE" id="PS51910">
    <property type="entry name" value="GH18_2"/>
    <property type="match status" value="1"/>
</dbReference>
<dbReference type="Gene3D" id="3.20.20.80">
    <property type="entry name" value="Glycosidases"/>
    <property type="match status" value="1"/>
</dbReference>
<dbReference type="Proteomes" id="UP000231056">
    <property type="component" value="Unassembled WGS sequence"/>
</dbReference>
<proteinExistence type="predicted"/>
<dbReference type="EMBL" id="PCVM01000071">
    <property type="protein sequence ID" value="PIQ73343.1"/>
    <property type="molecule type" value="Genomic_DNA"/>
</dbReference>
<accession>A0A2M6ITW5</accession>
<gene>
    <name evidence="2" type="ORF">COV58_03100</name>
</gene>
<dbReference type="GO" id="GO:0005975">
    <property type="term" value="P:carbohydrate metabolic process"/>
    <property type="evidence" value="ECO:0007669"/>
    <property type="project" value="InterPro"/>
</dbReference>
<dbReference type="Pfam" id="PF00704">
    <property type="entry name" value="Glyco_hydro_18"/>
    <property type="match status" value="1"/>
</dbReference>
<dbReference type="PANTHER" id="PTHR46066:SF2">
    <property type="entry name" value="CHITINASE DOMAIN-CONTAINING PROTEIN 1"/>
    <property type="match status" value="1"/>
</dbReference>
<dbReference type="PANTHER" id="PTHR46066">
    <property type="entry name" value="CHITINASE DOMAIN-CONTAINING PROTEIN 1 FAMILY MEMBER"/>
    <property type="match status" value="1"/>
</dbReference>
<evidence type="ECO:0000313" key="3">
    <source>
        <dbReference type="Proteomes" id="UP000231056"/>
    </source>
</evidence>
<evidence type="ECO:0000259" key="1">
    <source>
        <dbReference type="PROSITE" id="PS51910"/>
    </source>
</evidence>
<dbReference type="InterPro" id="IPR029070">
    <property type="entry name" value="Chitinase_insertion_sf"/>
</dbReference>
<dbReference type="GO" id="GO:0008061">
    <property type="term" value="F:chitin binding"/>
    <property type="evidence" value="ECO:0007669"/>
    <property type="project" value="InterPro"/>
</dbReference>
<protein>
    <recommendedName>
        <fullName evidence="1">GH18 domain-containing protein</fullName>
    </recommendedName>
</protein>
<evidence type="ECO:0000313" key="2">
    <source>
        <dbReference type="EMBL" id="PIQ73343.1"/>
    </source>
</evidence>
<feature type="domain" description="GH18" evidence="1">
    <location>
        <begin position="56"/>
        <end position="363"/>
    </location>
</feature>
<dbReference type="Gene3D" id="3.10.50.10">
    <property type="match status" value="1"/>
</dbReference>
<sequence>MKKINIILLFCLIVICGIFWREFQSFFVAKLQINQEVRTVDSDKESIKPVKNIEKSVFIAYWNIPETHSEIEEYDKAIYFGVAPDKDGDLIDDLGLQNIDKFVNISKNLQAKLLTVRMFEEDVNFAIFEDDQAQKELAINVAKIIEEYDFDGVVLDLELGVIPTASVSSQITSFVKSFSSALRIGTVPKRDSPVFLALYGDTFYRGRPYDVEKLEKYVDGIYIMAYDFHKSRGEPGPNFPLTRRSLGEGGPEYSYDFQQMIKDFSTIVPRDNITVIFGMYGYDWTLGQQGLPLKAAVAIPINEIDTSGANTDPESKEKNIKYTDDEGYDHILWYEDMESSDVKIEYLKSQGIGSVGYWVWGYY</sequence>
<dbReference type="SMART" id="SM00636">
    <property type="entry name" value="Glyco_18"/>
    <property type="match status" value="1"/>
</dbReference>